<dbReference type="AlphaFoldDB" id="A0A6G0Y249"/>
<sequence>MCFDRMALTMSHLCVFVLKNVPAAAFKVPNPTASLQMSSQQYYCITFNIKKINHKKIKVVAVAEGLGLLDPLKVQRKYWVHPLSGGSC</sequence>
<accession>A0A6G0Y249</accession>
<reference evidence="2 3" key="1">
    <citation type="submission" date="2019-08" db="EMBL/GenBank/DDBJ databases">
        <title>Whole genome of Aphis craccivora.</title>
        <authorList>
            <person name="Voronova N.V."/>
            <person name="Shulinski R.S."/>
            <person name="Bandarenka Y.V."/>
            <person name="Zhorov D.G."/>
            <person name="Warner D."/>
        </authorList>
    </citation>
    <scope>NUCLEOTIDE SEQUENCE [LARGE SCALE GENOMIC DNA]</scope>
    <source>
        <strain evidence="2">180601</strain>
        <tissue evidence="2">Whole Body</tissue>
    </source>
</reference>
<name>A0A6G0Y249_APHCR</name>
<keyword evidence="3" id="KW-1185">Reference proteome</keyword>
<feature type="non-terminal residue" evidence="2">
    <location>
        <position position="88"/>
    </location>
</feature>
<feature type="chain" id="PRO_5026071069" evidence="1">
    <location>
        <begin position="26"/>
        <end position="88"/>
    </location>
</feature>
<feature type="signal peptide" evidence="1">
    <location>
        <begin position="1"/>
        <end position="25"/>
    </location>
</feature>
<evidence type="ECO:0000313" key="2">
    <source>
        <dbReference type="EMBL" id="KAF0747652.1"/>
    </source>
</evidence>
<dbReference type="Proteomes" id="UP000478052">
    <property type="component" value="Unassembled WGS sequence"/>
</dbReference>
<organism evidence="2 3">
    <name type="scientific">Aphis craccivora</name>
    <name type="common">Cowpea aphid</name>
    <dbReference type="NCBI Taxonomy" id="307492"/>
    <lineage>
        <taxon>Eukaryota</taxon>
        <taxon>Metazoa</taxon>
        <taxon>Ecdysozoa</taxon>
        <taxon>Arthropoda</taxon>
        <taxon>Hexapoda</taxon>
        <taxon>Insecta</taxon>
        <taxon>Pterygota</taxon>
        <taxon>Neoptera</taxon>
        <taxon>Paraneoptera</taxon>
        <taxon>Hemiptera</taxon>
        <taxon>Sternorrhyncha</taxon>
        <taxon>Aphidomorpha</taxon>
        <taxon>Aphidoidea</taxon>
        <taxon>Aphididae</taxon>
        <taxon>Aphidini</taxon>
        <taxon>Aphis</taxon>
        <taxon>Aphis</taxon>
    </lineage>
</organism>
<keyword evidence="1" id="KW-0732">Signal</keyword>
<protein>
    <submittedName>
        <fullName evidence="2">Protein ALP1-like isoform X1</fullName>
    </submittedName>
</protein>
<evidence type="ECO:0000256" key="1">
    <source>
        <dbReference type="SAM" id="SignalP"/>
    </source>
</evidence>
<comment type="caution">
    <text evidence="2">The sequence shown here is derived from an EMBL/GenBank/DDBJ whole genome shotgun (WGS) entry which is preliminary data.</text>
</comment>
<evidence type="ECO:0000313" key="3">
    <source>
        <dbReference type="Proteomes" id="UP000478052"/>
    </source>
</evidence>
<dbReference type="EMBL" id="VUJU01006768">
    <property type="protein sequence ID" value="KAF0747652.1"/>
    <property type="molecule type" value="Genomic_DNA"/>
</dbReference>
<proteinExistence type="predicted"/>
<gene>
    <name evidence="2" type="ORF">FWK35_00026094</name>
</gene>